<feature type="region of interest" description="Disordered" evidence="1">
    <location>
        <begin position="454"/>
        <end position="482"/>
    </location>
</feature>
<feature type="signal peptide" evidence="2">
    <location>
        <begin position="1"/>
        <end position="23"/>
    </location>
</feature>
<gene>
    <name evidence="3" type="ORF">H8K52_18235</name>
</gene>
<dbReference type="RefSeq" id="WP_186924341.1">
    <property type="nucleotide sequence ID" value="NZ_JACOFW010000029.1"/>
</dbReference>
<protein>
    <submittedName>
        <fullName evidence="3">Uncharacterized protein</fullName>
    </submittedName>
</protein>
<sequence length="482" mass="51334">MKNCRTNNLHSIFLMHKSMQSFAAFKTDATGSSAMRVITASLLAVGLVSLPSSVFAQTKNKATPAKAAASVKELVQVVKPPIALAYIDVATSASDMPGGNLMAGAAQGAQSGGGFFGALSGLAKGAIGGASDRGNVFGNTHSLGFASGRFVDVSVYTSKNPGLSEAKQFIPTVMNLGESLQLNAPVPEKVVQQHVPVDENPVEPTYEKPKGKISVYWGCGETIRPGQPRTLDVATASMEDYAKFFVMRGKTTKGARSQPGHPAWPNKVDDRKVPDTASLIGQHNFVGSGIPESFKVSLGAPQDLMPSIELKQTKKDGAVLLDWKTIPHARGYFVSVMGGKTDGNSGDNASGEMIVWTSSELADFGFGLIDYQSNQDTDKWVKDKVIMPASATQCAIPKGIFPDSGAGMLRMIAYGSDAYFAYPPRPEDPKIAWEPDWQTKVRVKSVFSSILGGMGDMGEKSAPKKEEKKNKATDLLKNLFGN</sequence>
<name>A0ABR6X8U4_9BURK</name>
<evidence type="ECO:0000256" key="1">
    <source>
        <dbReference type="SAM" id="MobiDB-lite"/>
    </source>
</evidence>
<dbReference type="EMBL" id="JACOFW010000029">
    <property type="protein sequence ID" value="MBC3809282.1"/>
    <property type="molecule type" value="Genomic_DNA"/>
</dbReference>
<dbReference type="Proteomes" id="UP000648257">
    <property type="component" value="Unassembled WGS sequence"/>
</dbReference>
<proteinExistence type="predicted"/>
<comment type="caution">
    <text evidence="3">The sequence shown here is derived from an EMBL/GenBank/DDBJ whole genome shotgun (WGS) entry which is preliminary data.</text>
</comment>
<evidence type="ECO:0000256" key="2">
    <source>
        <dbReference type="SAM" id="SignalP"/>
    </source>
</evidence>
<evidence type="ECO:0000313" key="4">
    <source>
        <dbReference type="Proteomes" id="UP000648257"/>
    </source>
</evidence>
<keyword evidence="2" id="KW-0732">Signal</keyword>
<accession>A0ABR6X8U4</accession>
<organism evidence="3 4">
    <name type="scientific">Undibacterium seohonense</name>
    <dbReference type="NCBI Taxonomy" id="1344950"/>
    <lineage>
        <taxon>Bacteria</taxon>
        <taxon>Pseudomonadati</taxon>
        <taxon>Pseudomonadota</taxon>
        <taxon>Betaproteobacteria</taxon>
        <taxon>Burkholderiales</taxon>
        <taxon>Oxalobacteraceae</taxon>
        <taxon>Undibacterium</taxon>
    </lineage>
</organism>
<feature type="compositionally biased region" description="Basic and acidic residues" evidence="1">
    <location>
        <begin position="457"/>
        <end position="474"/>
    </location>
</feature>
<keyword evidence="4" id="KW-1185">Reference proteome</keyword>
<feature type="chain" id="PRO_5046225483" evidence="2">
    <location>
        <begin position="24"/>
        <end position="482"/>
    </location>
</feature>
<evidence type="ECO:0000313" key="3">
    <source>
        <dbReference type="EMBL" id="MBC3809282.1"/>
    </source>
</evidence>
<reference evidence="3 4" key="1">
    <citation type="submission" date="2020-08" db="EMBL/GenBank/DDBJ databases">
        <title>Novel species isolated from subtropical streams in China.</title>
        <authorList>
            <person name="Lu H."/>
        </authorList>
    </citation>
    <scope>NUCLEOTIDE SEQUENCE [LARGE SCALE GENOMIC DNA]</scope>
    <source>
        <strain evidence="3 4">KACC 16656</strain>
    </source>
</reference>